<dbReference type="InterPro" id="IPR038717">
    <property type="entry name" value="Tc1-like_DDE_dom"/>
</dbReference>
<dbReference type="Gene3D" id="3.30.420.10">
    <property type="entry name" value="Ribonuclease H-like superfamily/Ribonuclease H"/>
    <property type="match status" value="1"/>
</dbReference>
<dbReference type="EMBL" id="KN839958">
    <property type="protein sequence ID" value="KIJ58293.1"/>
    <property type="molecule type" value="Genomic_DNA"/>
</dbReference>
<dbReference type="AlphaFoldDB" id="A0A0C9VY43"/>
<dbReference type="HOGENOM" id="CLU_056788_12_1_1"/>
<keyword evidence="3" id="KW-1185">Reference proteome</keyword>
<evidence type="ECO:0000259" key="1">
    <source>
        <dbReference type="Pfam" id="PF13358"/>
    </source>
</evidence>
<evidence type="ECO:0000313" key="3">
    <source>
        <dbReference type="Proteomes" id="UP000053820"/>
    </source>
</evidence>
<dbReference type="OrthoDB" id="2266637at2759"/>
<feature type="domain" description="Tc1-like transposase DDE" evidence="1">
    <location>
        <begin position="1"/>
        <end position="29"/>
    </location>
</feature>
<proteinExistence type="predicted"/>
<gene>
    <name evidence="2" type="ORF">HYDPIDRAFT_103000</name>
</gene>
<organism evidence="2 3">
    <name type="scientific">Hydnomerulius pinastri MD-312</name>
    <dbReference type="NCBI Taxonomy" id="994086"/>
    <lineage>
        <taxon>Eukaryota</taxon>
        <taxon>Fungi</taxon>
        <taxon>Dikarya</taxon>
        <taxon>Basidiomycota</taxon>
        <taxon>Agaricomycotina</taxon>
        <taxon>Agaricomycetes</taxon>
        <taxon>Agaricomycetidae</taxon>
        <taxon>Boletales</taxon>
        <taxon>Boletales incertae sedis</taxon>
        <taxon>Leucogyrophana</taxon>
    </lineage>
</organism>
<dbReference type="InterPro" id="IPR036397">
    <property type="entry name" value="RNaseH_sf"/>
</dbReference>
<protein>
    <recommendedName>
        <fullName evidence="1">Tc1-like transposase DDE domain-containing protein</fullName>
    </recommendedName>
</protein>
<dbReference type="GO" id="GO:0003676">
    <property type="term" value="F:nucleic acid binding"/>
    <property type="evidence" value="ECO:0007669"/>
    <property type="project" value="InterPro"/>
</dbReference>
<name>A0A0C9VY43_9AGAM</name>
<feature type="non-terminal residue" evidence="2">
    <location>
        <position position="1"/>
    </location>
</feature>
<accession>A0A0C9VY43</accession>
<reference evidence="2 3" key="1">
    <citation type="submission" date="2014-04" db="EMBL/GenBank/DDBJ databases">
        <title>Evolutionary Origins and Diversification of the Mycorrhizal Mutualists.</title>
        <authorList>
            <consortium name="DOE Joint Genome Institute"/>
            <consortium name="Mycorrhizal Genomics Consortium"/>
            <person name="Kohler A."/>
            <person name="Kuo A."/>
            <person name="Nagy L.G."/>
            <person name="Floudas D."/>
            <person name="Copeland A."/>
            <person name="Barry K.W."/>
            <person name="Cichocki N."/>
            <person name="Veneault-Fourrey C."/>
            <person name="LaButti K."/>
            <person name="Lindquist E.A."/>
            <person name="Lipzen A."/>
            <person name="Lundell T."/>
            <person name="Morin E."/>
            <person name="Murat C."/>
            <person name="Riley R."/>
            <person name="Ohm R."/>
            <person name="Sun H."/>
            <person name="Tunlid A."/>
            <person name="Henrissat B."/>
            <person name="Grigoriev I.V."/>
            <person name="Hibbett D.S."/>
            <person name="Martin F."/>
        </authorList>
    </citation>
    <scope>NUCLEOTIDE SEQUENCE [LARGE SCALE GENOMIC DNA]</scope>
    <source>
        <strain evidence="2 3">MD-312</strain>
    </source>
</reference>
<evidence type="ECO:0000313" key="2">
    <source>
        <dbReference type="EMBL" id="KIJ58293.1"/>
    </source>
</evidence>
<dbReference type="Pfam" id="PF13358">
    <property type="entry name" value="DDE_3"/>
    <property type="match status" value="1"/>
</dbReference>
<dbReference type="Proteomes" id="UP000053820">
    <property type="component" value="Unassembled WGS sequence"/>
</dbReference>
<sequence>LIYLPPYSPDFNPIEQAFHSIKAWLRRHEADAMQPEARPWLIHQAAMSITPESAEGWILNCRYFFE</sequence>